<dbReference type="RefSeq" id="WP_124177322.1">
    <property type="nucleotide sequence ID" value="NZ_REFY01000002.1"/>
</dbReference>
<evidence type="ECO:0000313" key="8">
    <source>
        <dbReference type="Proteomes" id="UP000273828"/>
    </source>
</evidence>
<dbReference type="GO" id="GO:0004519">
    <property type="term" value="F:endonuclease activity"/>
    <property type="evidence" value="ECO:0007669"/>
    <property type="project" value="UniProtKB-KW"/>
</dbReference>
<gene>
    <name evidence="7" type="ORF">EA462_04235</name>
</gene>
<accession>A0A3N6P650</accession>
<proteinExistence type="predicted"/>
<dbReference type="Pfam" id="PF07927">
    <property type="entry name" value="HicA_toxin"/>
    <property type="match status" value="1"/>
</dbReference>
<dbReference type="Gene3D" id="3.30.920.30">
    <property type="entry name" value="Hypothetical protein"/>
    <property type="match status" value="1"/>
</dbReference>
<protein>
    <submittedName>
        <fullName evidence="7">Type II toxin-antitoxin system HicA family toxin</fullName>
    </submittedName>
</protein>
<dbReference type="InterPro" id="IPR038570">
    <property type="entry name" value="HicA_sf"/>
</dbReference>
<organism evidence="7 8">
    <name type="scientific">Natrarchaeobius halalkaliphilus</name>
    <dbReference type="NCBI Taxonomy" id="1679091"/>
    <lineage>
        <taxon>Archaea</taxon>
        <taxon>Methanobacteriati</taxon>
        <taxon>Methanobacteriota</taxon>
        <taxon>Stenosarchaea group</taxon>
        <taxon>Halobacteria</taxon>
        <taxon>Halobacteriales</taxon>
        <taxon>Natrialbaceae</taxon>
        <taxon>Natrarchaeobius</taxon>
    </lineage>
</organism>
<dbReference type="GO" id="GO:0016787">
    <property type="term" value="F:hydrolase activity"/>
    <property type="evidence" value="ECO:0007669"/>
    <property type="project" value="UniProtKB-KW"/>
</dbReference>
<dbReference type="SUPFAM" id="SSF54786">
    <property type="entry name" value="YcfA/nrd intein domain"/>
    <property type="match status" value="1"/>
</dbReference>
<dbReference type="Proteomes" id="UP000273828">
    <property type="component" value="Unassembled WGS sequence"/>
</dbReference>
<keyword evidence="6" id="KW-0346">Stress response</keyword>
<keyword evidence="3" id="KW-0255">Endonuclease</keyword>
<keyword evidence="8" id="KW-1185">Reference proteome</keyword>
<evidence type="ECO:0000256" key="4">
    <source>
        <dbReference type="ARBA" id="ARBA00022801"/>
    </source>
</evidence>
<keyword evidence="5" id="KW-0694">RNA-binding</keyword>
<comment type="caution">
    <text evidence="7">The sequence shown here is derived from an EMBL/GenBank/DDBJ whole genome shotgun (WGS) entry which is preliminary data.</text>
</comment>
<evidence type="ECO:0000256" key="1">
    <source>
        <dbReference type="ARBA" id="ARBA00022649"/>
    </source>
</evidence>
<keyword evidence="1" id="KW-1277">Toxin-antitoxin system</keyword>
<reference evidence="7 8" key="1">
    <citation type="submission" date="2018-10" db="EMBL/GenBank/DDBJ databases">
        <title>Natrarchaeobius chitinivorans gen. nov., sp. nov., and Natrarchaeobius haloalkaliphilus sp. nov., alkaliphilic, chitin-utilizing haloarchaea from hypersaline alkaline lakes.</title>
        <authorList>
            <person name="Sorokin D.Y."/>
            <person name="Elcheninov A.G."/>
            <person name="Kostrikina N.A."/>
            <person name="Bale N.J."/>
            <person name="Sinninghe Damste J.S."/>
            <person name="Khijniak T.V."/>
            <person name="Kublanov I.V."/>
            <person name="Toshchakov S.V."/>
        </authorList>
    </citation>
    <scope>NUCLEOTIDE SEQUENCE [LARGE SCALE GENOMIC DNA]</scope>
    <source>
        <strain evidence="7 8">AArcht-Sl</strain>
    </source>
</reference>
<dbReference type="AlphaFoldDB" id="A0A3N6P650"/>
<name>A0A3N6P650_9EURY</name>
<dbReference type="OrthoDB" id="7619at2157"/>
<evidence type="ECO:0000313" key="7">
    <source>
        <dbReference type="EMBL" id="RQG91205.1"/>
    </source>
</evidence>
<keyword evidence="4" id="KW-0378">Hydrolase</keyword>
<evidence type="ECO:0000256" key="5">
    <source>
        <dbReference type="ARBA" id="ARBA00022884"/>
    </source>
</evidence>
<evidence type="ECO:0000256" key="3">
    <source>
        <dbReference type="ARBA" id="ARBA00022759"/>
    </source>
</evidence>
<sequence length="83" mass="9639">MVRTSFSGREIAKVLQNHGFRRSGRTGSHLKLRYEHPETDEVRIVTVPMKSEDDIPTGTMRSIAEQCGADDFYEWCRWIDEHA</sequence>
<evidence type="ECO:0000256" key="2">
    <source>
        <dbReference type="ARBA" id="ARBA00022722"/>
    </source>
</evidence>
<dbReference type="EMBL" id="REFY01000002">
    <property type="protein sequence ID" value="RQG91205.1"/>
    <property type="molecule type" value="Genomic_DNA"/>
</dbReference>
<dbReference type="InterPro" id="IPR012933">
    <property type="entry name" value="HicA_mRNA_interferase"/>
</dbReference>
<keyword evidence="2" id="KW-0540">Nuclease</keyword>
<dbReference type="GO" id="GO:0003729">
    <property type="term" value="F:mRNA binding"/>
    <property type="evidence" value="ECO:0007669"/>
    <property type="project" value="InterPro"/>
</dbReference>
<evidence type="ECO:0000256" key="6">
    <source>
        <dbReference type="ARBA" id="ARBA00023016"/>
    </source>
</evidence>